<dbReference type="AlphaFoldDB" id="A0A381SCA1"/>
<feature type="domain" description="Beta-lactamase-related" evidence="1">
    <location>
        <begin position="87"/>
        <end position="411"/>
    </location>
</feature>
<gene>
    <name evidence="2" type="ORF">METZ01_LOCUS54500</name>
</gene>
<dbReference type="PANTHER" id="PTHR43283">
    <property type="entry name" value="BETA-LACTAMASE-RELATED"/>
    <property type="match status" value="1"/>
</dbReference>
<dbReference type="InterPro" id="IPR012338">
    <property type="entry name" value="Beta-lactam/transpept-like"/>
</dbReference>
<organism evidence="2">
    <name type="scientific">marine metagenome</name>
    <dbReference type="NCBI Taxonomy" id="408172"/>
    <lineage>
        <taxon>unclassified sequences</taxon>
        <taxon>metagenomes</taxon>
        <taxon>ecological metagenomes</taxon>
    </lineage>
</organism>
<dbReference type="Pfam" id="PF00144">
    <property type="entry name" value="Beta-lactamase"/>
    <property type="match status" value="1"/>
</dbReference>
<evidence type="ECO:0000259" key="1">
    <source>
        <dbReference type="Pfam" id="PF00144"/>
    </source>
</evidence>
<dbReference type="PANTHER" id="PTHR43283:SF3">
    <property type="entry name" value="BETA-LACTAMASE FAMILY PROTEIN (AFU_ORTHOLOGUE AFUA_5G07500)"/>
    <property type="match status" value="1"/>
</dbReference>
<dbReference type="EMBL" id="UINC01002925">
    <property type="protein sequence ID" value="SVA01646.1"/>
    <property type="molecule type" value="Genomic_DNA"/>
</dbReference>
<dbReference type="Gene3D" id="3.40.710.10">
    <property type="entry name" value="DD-peptidase/beta-lactamase superfamily"/>
    <property type="match status" value="1"/>
</dbReference>
<sequence>MRFNIFNRRTRVAMCFLILCCLIINPSCDSTQNTLINIQNKYQLDTILNQYVDEGYFPFLFARLEDKNGRVLYEHCRINRNLIPKEVINEQTWIRIWSMSKIITITIIMDLVEDGHLHLDEPVTKYIPEFDSLQVAVNEKGIPLGQIQNKNIGCKYTLVKPDSIMTLRHLINHQAGFYYATTGIDCIDSILVSKNLPHASNSDDLINRLATVPLLLHPGSKYYYGTNTTVLGMVAERATGLSLKNLVEIKLFNRLNIQGLKYNLSKGETLLPYFTGIDSTLRIARKGELDIFGPDLPFYRPDNQLYLGGEGMVATADGYADFLRIFLHNGKLNDKRFLDENTIDEIVSPHTQFNSPWGYNGYNLWITGDTLRKRGWGEEGLWQGGGYEGTQFWIDSKREFVGVIMTQIHHTPNGGWDMYNDFRGALYQQFWKDER</sequence>
<dbReference type="SUPFAM" id="SSF56601">
    <property type="entry name" value="beta-lactamase/transpeptidase-like"/>
    <property type="match status" value="1"/>
</dbReference>
<proteinExistence type="predicted"/>
<accession>A0A381SCA1</accession>
<dbReference type="InterPro" id="IPR050789">
    <property type="entry name" value="Diverse_Enzym_Activities"/>
</dbReference>
<dbReference type="InterPro" id="IPR001466">
    <property type="entry name" value="Beta-lactam-related"/>
</dbReference>
<name>A0A381SCA1_9ZZZZ</name>
<evidence type="ECO:0000313" key="2">
    <source>
        <dbReference type="EMBL" id="SVA01646.1"/>
    </source>
</evidence>
<reference evidence="2" key="1">
    <citation type="submission" date="2018-05" db="EMBL/GenBank/DDBJ databases">
        <authorList>
            <person name="Lanie J.A."/>
            <person name="Ng W.-L."/>
            <person name="Kazmierczak K.M."/>
            <person name="Andrzejewski T.M."/>
            <person name="Davidsen T.M."/>
            <person name="Wayne K.J."/>
            <person name="Tettelin H."/>
            <person name="Glass J.I."/>
            <person name="Rusch D."/>
            <person name="Podicherti R."/>
            <person name="Tsui H.-C.T."/>
            <person name="Winkler M.E."/>
        </authorList>
    </citation>
    <scope>NUCLEOTIDE SEQUENCE</scope>
</reference>
<protein>
    <recommendedName>
        <fullName evidence="1">Beta-lactamase-related domain-containing protein</fullName>
    </recommendedName>
</protein>